<dbReference type="InterPro" id="IPR049551">
    <property type="entry name" value="PKS_DH_C"/>
</dbReference>
<sequence>MAHGNGDPADVTDVTDLVDPPDAPVRPREPIAVIGMACRLPMAPDPASYLRLLRAGDSAIISAPAGRPLPPGPQDAAPAPGGYLDAVDTFDAEFFGISPREAEQMDPRQRLALELGWEALEDAGIVPADLTGRPVGVFAGALADDYATLAAQLGPAAVTRHSMTGLHRGIIANRISYALGLRGPSLTIDSGQSSSLVAVHLACESLRTGESRLALAGGVQLNLAAQTAAAAERFGGLSPRGRCHTFDARADGFVRGEGGGFVVLKPLAAALADGDRVLCVVRGSAVNNDGPTEGLTVPSAEAQEAVIRTAHRTAAVDPGAIRYVELHGTGTRLGDPIEAAALGAALGARAAAPVAVGSVKTNIGHLEGAAGIAGLLKAALSVAHRELFPSLNFTTPHPAIPLDALHLKVQTAWQPWPAGDREPVAGVSAFGMGGTNCHVVLSAAPDLAAGPLRARTPGGTVPLVLSARSAAALRDQARRLADRIGRVPALTDAPDRRSPDGPAAPAAPAVPEPAASVDLADVAAPAGLADIAFSLATTRSAFAHRAVVLADDGADPAGNLAADLADLAGTGQAAGAVTGRVDSGSGTVLVFPGQGSQWPGMAAELLDSSPEFAAMVERCAAALAPCTDWSLVDVLRGAPGAASLDRVDVVQPALFAMMVSLAEVWRAHGLRPAAVIGHSQGEIAAAFVAGALSLEDAARIVALRSAALTTLAGSGGMASVPLPAAETGGLLLGLTGRIAVAAVNGPGHTVVSGDTAALDELIARCQSEGVDARRIPVDYASHSAPVDDLHDRLVADLAGIAPRAGRVPFYSTVDAAEVADTTVLDASYWFRNLRRPVRFDATVRLLLAAGHRRFVEVSPHPVLAPGLPAIGEDAGVPCTATGTLRRDDGGRRRLLVSLAAAYVSGAEVDWTRAVSGRRVPLPTYPFQRERFWLPETDAPHRPRPQAPATSPAGPGGPATTEAAPAAGTALAEPSAGATPVDHAAPAASAGPAAPAPAPADGFAALPPTEQLRRAAELVRTGAAHVLGHRTGAAVDEQRSFKDLGFDSMGLVELRDRLDALTGLRLPASVFFSHATPAALAGHLRDLLAGAAPGGPRARTAVPAPAAVPTDADAPDGGRTDPADDPVVIVGMGCRFPGGVRSPEDLWELVRTGTDAVSPFPADRGWDLDRLHDPDPSRSGTSSTRHGGFLEDAAGFDAGFFGISPREALAMDPQQRLLLETSWEAVERAGIRPHALRGEQVGVFVGVMAQDYGPRLHEPDGGTDGHLLTGSSTSVASGRIAYALGLRGPAVTVDTACSSSLVALHLAATALRQGECRLALAGGATVMSTPGMFVEFSRQRGLSPDGRCRAFSADADGTGWAEGAGVLVLERRSDALRHGHRVLAVLRGAAVNQDGASNGLTAPNGASQEEVVRRALAAAGLAPGDVDAVEAHGTGTALGDPVEAQALLAAYGQGRPGDRPLRLGSLKSNIGHAQAAAGVGGVIKMVQALRHGELPATLHVREPTPHVDWSAGAVELLTEAVPWPRGARPRRAGVSSFGISGTNAHVILEEGPAPSASGTAAGAVPADGAAAVLAAAPASTASAWPVSARTPEGLAAQAARLRERLAEAVELAPVDVAWSLASTRSVFEYRAVVVGSGRDELVAGLAGLVAGEPVVGVVSGEVVVGGPGRVVFVFPGQGSQWVGMGAELAGVSPVFGVRLAECEAALAPFVDWSLREVLAGGSGAPGLDRVDVVQPVLWAVMVSLAAVWEAAGVVPDAVVGHSQGEIAAAVVAGVLSLEDGARVVALRSQALRALAGRGGMMSIAAGEVAVRARIASYGERVSVAALNGPAATVVSGDPDALEELAAACEADGVRVRVLPVDYASHSPQVEELEAEIRGALDGLAPRVGRVRVVSSLTGGVIDGSGMDAGYWYDSLRSTVRFGEAVAALVGDGHSVFVETSPHPVLTAAVTDTVEAVVPGGDGPGEGGGPVVTGTLRRDEGGAARLLASFAEAYVRGVAVDWSAVLPAGERVDLPTYAFQRQRYWAAGAVAPGRAGAAALGLTEPGHPLLGAEVELPASGGVVLAGRLSLADQPWLADHVVSGRVLVPGTVFAELAVRAAESVGASAVGELVVERPLPLPPRGGVQVRVSVEAADERGRRELALHARPEPGPGEDPEGGWAPHVTGFLTNSGSGSGSSCGPKPKSGSGSGSGAETSTGTDPAAWPPPGAVPEDLAGFYPALAERGLAYGPAFRGVRAAWRRGDEVFAEVDLPDDLPVAGFAAHPALLDAALHVTGLVTAPDPDTTGPLLPFAWTGVAVHATGATAARVRVAPVPGGEGFAVALADPAGAPLATIDSLVLRARPADRTDTVTDGELYRLTWVPAQAEPAPADLRWALLGADGGLDLPGAARYRDLAALSAAAAGPSADAPDIVVACCPSGSGDEGGDAAAGARATAAWALDLVQGWLGHPALPPARLMVVTRNAVDTLGSPVDPAAAPVWGLLRAAQTEHPDRFLLADLDHAATAGPPLRTGSALDEPQFAVRRGEVLVPRLARAGAALPLPAHDRWRLAPDARGSLDDLAVAGTGPVGEGPWRPLAPGEVRVGLRAAGVNFRDVLTFLDMIPAEHDALGLEGAGHVLETGPGVTGLAAGDRVMGLFGTSFGPVAIADARVLAPVPPGWTLAQAAAAPAAYLTAWHALVELARLRPQESVLVHAATGGVGLAAVHLARLLGARVYGTAGPGKWQTLRDIGLDDDAIASSRTLEFEERFRSATGGRGVDVVLDSLAGEFVDASLRVTARGGRFVEMGKTDLRDPGRVRAAHGVEYEAIDLLRLDPARIGAMTAELTRLFADGSLPPLPVAGWDVRRAPDAFRYMSQARHVGKVVLALPAPWHGGTVLITGASGLLGTLVARHLAAGARRTVLLSRRGPAAAGTARLAAELAGRGVAVHVAVCDVADRAALAAVLAAVPADAPLRAVVHAAGALDDGVVGTLTAERNEVAMRPKIDGAWHLHELTRELDLGLFVLFSSVAGTWGNAGQAAYGAANTFLDALAAHRRDSGLPATSLAWGPWRTAGGMTGHLTGADWERMARTGLRPLTDEEGLALLDAATRAGWSLLVPAPLDLARLRAGADPLPPMLSGLVRRPARRRASIPAGTAAHPDRTGPATRLAALPPAEREEAVRQLVRGHAAAVLGLGDPADADRGRTFRQLGFDSLTAVELRNRLGTAAGVRPSATVVFDYPTPAALTRHLLELIAGEAGAQPEAPRGPAAVAELDRLEAALAEVPPGDARRPRIVTRLEAILHAFRAGRSGEAGADEEIDTASDDEIFSMIDRELGI</sequence>
<dbReference type="Pfam" id="PF13602">
    <property type="entry name" value="ADH_zinc_N_2"/>
    <property type="match status" value="1"/>
</dbReference>
<feature type="compositionally biased region" description="Low complexity" evidence="9">
    <location>
        <begin position="500"/>
        <end position="512"/>
    </location>
</feature>
<dbReference type="GO" id="GO:0006633">
    <property type="term" value="P:fatty acid biosynthetic process"/>
    <property type="evidence" value="ECO:0007669"/>
    <property type="project" value="InterPro"/>
</dbReference>
<evidence type="ECO:0000256" key="2">
    <source>
        <dbReference type="ARBA" id="ARBA00022450"/>
    </source>
</evidence>
<dbReference type="SMART" id="SM00823">
    <property type="entry name" value="PKS_PP"/>
    <property type="match status" value="2"/>
</dbReference>
<dbReference type="Pfam" id="PF16197">
    <property type="entry name" value="KAsynt_C_assoc"/>
    <property type="match status" value="2"/>
</dbReference>
<feature type="domain" description="Ketosynthase family 3 (KS3)" evidence="11">
    <location>
        <begin position="28"/>
        <end position="443"/>
    </location>
</feature>
<dbReference type="Pfam" id="PF21089">
    <property type="entry name" value="PKS_DH_N"/>
    <property type="match status" value="1"/>
</dbReference>
<dbReference type="Pfam" id="PF14765">
    <property type="entry name" value="PS-DH"/>
    <property type="match status" value="1"/>
</dbReference>
<dbReference type="InterPro" id="IPR001227">
    <property type="entry name" value="Ac_transferase_dom_sf"/>
</dbReference>
<dbReference type="Pfam" id="PF02801">
    <property type="entry name" value="Ketoacyl-synt_C"/>
    <property type="match status" value="2"/>
</dbReference>
<dbReference type="SUPFAM" id="SSF47336">
    <property type="entry name" value="ACP-like"/>
    <property type="match status" value="2"/>
</dbReference>
<dbReference type="GO" id="GO:0031177">
    <property type="term" value="F:phosphopantetheine binding"/>
    <property type="evidence" value="ECO:0007669"/>
    <property type="project" value="InterPro"/>
</dbReference>
<dbReference type="Pfam" id="PF00109">
    <property type="entry name" value="ketoacyl-synt"/>
    <property type="match status" value="2"/>
</dbReference>
<dbReference type="FunFam" id="3.40.47.10:FF:000019">
    <property type="entry name" value="Polyketide synthase type I"/>
    <property type="match status" value="1"/>
</dbReference>
<evidence type="ECO:0000256" key="8">
    <source>
        <dbReference type="PROSITE-ProRule" id="PRU01363"/>
    </source>
</evidence>
<dbReference type="Gene3D" id="3.30.70.3290">
    <property type="match status" value="2"/>
</dbReference>
<dbReference type="InterPro" id="IPR016036">
    <property type="entry name" value="Malonyl_transacylase_ACP-bd"/>
</dbReference>
<feature type="compositionally biased region" description="Low complexity" evidence="9">
    <location>
        <begin position="7"/>
        <end position="20"/>
    </location>
</feature>
<evidence type="ECO:0000256" key="6">
    <source>
        <dbReference type="ARBA" id="ARBA00023268"/>
    </source>
</evidence>
<dbReference type="SMART" id="SM00826">
    <property type="entry name" value="PKS_DH"/>
    <property type="match status" value="1"/>
</dbReference>
<dbReference type="InterPro" id="IPR020841">
    <property type="entry name" value="PKS_Beta-ketoAc_synthase_dom"/>
</dbReference>
<reference evidence="13 14" key="2">
    <citation type="journal article" date="2011" name="J. Antibiot.">
        <title>Furaquinocins I and J: novel polyketide isoprenoid hybrid compounds from Streptomyces reveromyceticus SN-593.</title>
        <authorList>
            <person name="Panthee S."/>
            <person name="Takahashi S."/>
            <person name="Takagi H."/>
            <person name="Nogawa T."/>
            <person name="Oowada E."/>
            <person name="Uramoto M."/>
            <person name="Osada H."/>
        </authorList>
    </citation>
    <scope>NUCLEOTIDE SEQUENCE [LARGE SCALE GENOMIC DNA]</scope>
    <source>
        <strain evidence="13 14">SN-593</strain>
    </source>
</reference>
<feature type="active site" description="Proton donor; for dehydratase activity" evidence="8">
    <location>
        <position position="2266"/>
    </location>
</feature>
<evidence type="ECO:0000256" key="9">
    <source>
        <dbReference type="SAM" id="MobiDB-lite"/>
    </source>
</evidence>
<feature type="region of interest" description="Disordered" evidence="9">
    <location>
        <begin position="2137"/>
        <end position="2206"/>
    </location>
</feature>
<reference evidence="13 14" key="4">
    <citation type="journal article" date="2020" name="Sci. Rep.">
        <title>beta-carboline chemical signals induce reveromycin production through a LuxR family regulator in Streptomyces sp. SN-593.</title>
        <authorList>
            <person name="Panthee S."/>
            <person name="Kito N."/>
            <person name="Hayashi T."/>
            <person name="Shimizu T."/>
            <person name="Ishikawa J."/>
            <person name="Hamamoto H."/>
            <person name="Osada H."/>
            <person name="Takahashi S."/>
        </authorList>
    </citation>
    <scope>NUCLEOTIDE SEQUENCE [LARGE SCALE GENOMIC DNA]</scope>
    <source>
        <strain evidence="13 14">SN-593</strain>
    </source>
</reference>
<dbReference type="SUPFAM" id="SSF50129">
    <property type="entry name" value="GroES-like"/>
    <property type="match status" value="1"/>
</dbReference>
<dbReference type="InterPro" id="IPR016035">
    <property type="entry name" value="Acyl_Trfase/lysoPLipase"/>
</dbReference>
<feature type="active site" description="Proton acceptor; for dehydratase activity" evidence="8">
    <location>
        <position position="2077"/>
    </location>
</feature>
<dbReference type="InterPro" id="IPR016039">
    <property type="entry name" value="Thiolase-like"/>
</dbReference>
<keyword evidence="14" id="KW-1185">Reference proteome</keyword>
<dbReference type="GO" id="GO:0005886">
    <property type="term" value="C:plasma membrane"/>
    <property type="evidence" value="ECO:0007669"/>
    <property type="project" value="TreeGrafter"/>
</dbReference>
<reference evidence="13 14" key="1">
    <citation type="journal article" date="2010" name="J. Bacteriol.">
        <title>Biochemical characterization of a novel indole prenyltransferase from Streptomyces sp. SN-593.</title>
        <authorList>
            <person name="Takahashi S."/>
            <person name="Takagi H."/>
            <person name="Toyoda A."/>
            <person name="Uramoto M."/>
            <person name="Nogawa T."/>
            <person name="Ueki M."/>
            <person name="Sakaki Y."/>
            <person name="Osada H."/>
        </authorList>
    </citation>
    <scope>NUCLEOTIDE SEQUENCE [LARGE SCALE GENOMIC DNA]</scope>
    <source>
        <strain evidence="13 14">SN-593</strain>
    </source>
</reference>
<feature type="compositionally biased region" description="Low complexity" evidence="9">
    <location>
        <begin position="946"/>
        <end position="1004"/>
    </location>
</feature>
<evidence type="ECO:0000256" key="3">
    <source>
        <dbReference type="ARBA" id="ARBA00022553"/>
    </source>
</evidence>
<dbReference type="InterPro" id="IPR057326">
    <property type="entry name" value="KR_dom"/>
</dbReference>
<dbReference type="GO" id="GO:0033068">
    <property type="term" value="P:macrolide biosynthetic process"/>
    <property type="evidence" value="ECO:0007669"/>
    <property type="project" value="UniProtKB-ARBA"/>
</dbReference>
<feature type="compositionally biased region" description="Basic and acidic residues" evidence="9">
    <location>
        <begin position="1166"/>
        <end position="1175"/>
    </location>
</feature>
<feature type="region of interest" description="Disordered" evidence="9">
    <location>
        <begin position="484"/>
        <end position="512"/>
    </location>
</feature>
<dbReference type="CDD" id="cd00833">
    <property type="entry name" value="PKS"/>
    <property type="match status" value="2"/>
</dbReference>
<dbReference type="Proteomes" id="UP000595703">
    <property type="component" value="Chromosome"/>
</dbReference>
<dbReference type="InterPro" id="IPR006162">
    <property type="entry name" value="Ppantetheine_attach_site"/>
</dbReference>
<reference evidence="13 14" key="3">
    <citation type="journal article" date="2011" name="Nat. Chem. Biol.">
        <title>Reveromycin A biosynthesis uses RevG and RevJ for stereospecific spiroacetal formation.</title>
        <authorList>
            <person name="Takahashi S."/>
            <person name="Toyoda A."/>
            <person name="Sekiyama Y."/>
            <person name="Takagi H."/>
            <person name="Nogawa T."/>
            <person name="Uramoto M."/>
            <person name="Suzuki R."/>
            <person name="Koshino H."/>
            <person name="Kumano T."/>
            <person name="Panthee S."/>
            <person name="Dairi T."/>
            <person name="Ishikawa J."/>
            <person name="Ikeda H."/>
            <person name="Sakaki Y."/>
            <person name="Osada H."/>
        </authorList>
    </citation>
    <scope>NUCLEOTIDE SEQUENCE [LARGE SCALE GENOMIC DNA]</scope>
    <source>
        <strain evidence="13 14">SN-593</strain>
    </source>
</reference>
<dbReference type="InterPro" id="IPR013154">
    <property type="entry name" value="ADH-like_N"/>
</dbReference>
<evidence type="ECO:0000259" key="11">
    <source>
        <dbReference type="PROSITE" id="PS52004"/>
    </source>
</evidence>
<dbReference type="GO" id="GO:0004312">
    <property type="term" value="F:fatty acid synthase activity"/>
    <property type="evidence" value="ECO:0007669"/>
    <property type="project" value="TreeGrafter"/>
</dbReference>
<dbReference type="KEGG" id="arev:RVR_10098"/>
<feature type="region of interest" description="Disordered" evidence="9">
    <location>
        <begin position="1166"/>
        <end position="1185"/>
    </location>
</feature>
<dbReference type="InterPro" id="IPR020807">
    <property type="entry name" value="PKS_DH"/>
</dbReference>
<feature type="compositionally biased region" description="Low complexity" evidence="9">
    <location>
        <begin position="1092"/>
        <end position="1114"/>
    </location>
</feature>
<dbReference type="PANTHER" id="PTHR43775:SF51">
    <property type="entry name" value="INACTIVE PHENOLPHTHIOCEROL SYNTHESIS POLYKETIDE SYNTHASE TYPE I PKS1-RELATED"/>
    <property type="match status" value="1"/>
</dbReference>
<evidence type="ECO:0000256" key="4">
    <source>
        <dbReference type="ARBA" id="ARBA00022679"/>
    </source>
</evidence>
<gene>
    <name evidence="13" type="ORF">RVR_10098</name>
</gene>
<dbReference type="PANTHER" id="PTHR43775">
    <property type="entry name" value="FATTY ACID SYNTHASE"/>
    <property type="match status" value="1"/>
</dbReference>
<dbReference type="InterPro" id="IPR014031">
    <property type="entry name" value="Ketoacyl_synth_C"/>
</dbReference>
<dbReference type="FunFam" id="3.40.366.10:FF:000002">
    <property type="entry name" value="Probable polyketide synthase 2"/>
    <property type="match status" value="2"/>
</dbReference>
<dbReference type="Gene3D" id="3.10.129.110">
    <property type="entry name" value="Polyketide synthase dehydratase"/>
    <property type="match status" value="1"/>
</dbReference>
<evidence type="ECO:0000259" key="10">
    <source>
        <dbReference type="PROSITE" id="PS50075"/>
    </source>
</evidence>
<evidence type="ECO:0000256" key="5">
    <source>
        <dbReference type="ARBA" id="ARBA00023194"/>
    </source>
</evidence>
<feature type="compositionally biased region" description="Low complexity" evidence="9">
    <location>
        <begin position="2174"/>
        <end position="2184"/>
    </location>
</feature>
<dbReference type="CDD" id="cd08956">
    <property type="entry name" value="KR_3_FAS_SDR_x"/>
    <property type="match status" value="1"/>
</dbReference>
<organism evidence="13 14">
    <name type="scientific">Actinacidiphila reveromycinica</name>
    <dbReference type="NCBI Taxonomy" id="659352"/>
    <lineage>
        <taxon>Bacteria</taxon>
        <taxon>Bacillati</taxon>
        <taxon>Actinomycetota</taxon>
        <taxon>Actinomycetes</taxon>
        <taxon>Kitasatosporales</taxon>
        <taxon>Streptomycetaceae</taxon>
        <taxon>Actinacidiphila</taxon>
    </lineage>
</organism>
<dbReference type="GO" id="GO:0005737">
    <property type="term" value="C:cytoplasm"/>
    <property type="evidence" value="ECO:0007669"/>
    <property type="project" value="TreeGrafter"/>
</dbReference>
<dbReference type="InterPro" id="IPR036291">
    <property type="entry name" value="NAD(P)-bd_dom_sf"/>
</dbReference>
<dbReference type="SMART" id="SM00822">
    <property type="entry name" value="PKS_KR"/>
    <property type="match status" value="1"/>
</dbReference>
<dbReference type="GO" id="GO:0004315">
    <property type="term" value="F:3-oxoacyl-[acyl-carrier-protein] synthase activity"/>
    <property type="evidence" value="ECO:0007669"/>
    <property type="project" value="InterPro"/>
</dbReference>
<feature type="region of interest" description="N-terminal hotdog fold" evidence="8">
    <location>
        <begin position="2045"/>
        <end position="2173"/>
    </location>
</feature>
<dbReference type="EMBL" id="AP018365">
    <property type="protein sequence ID" value="BBB02259.1"/>
    <property type="molecule type" value="Genomic_DNA"/>
</dbReference>
<dbReference type="Pfam" id="PF00698">
    <property type="entry name" value="Acyl_transf_1"/>
    <property type="match status" value="2"/>
</dbReference>
<dbReference type="PROSITE" id="PS52019">
    <property type="entry name" value="PKS_MFAS_DH"/>
    <property type="match status" value="1"/>
</dbReference>
<feature type="region of interest" description="Disordered" evidence="9">
    <location>
        <begin position="935"/>
        <end position="1004"/>
    </location>
</feature>
<dbReference type="InterPro" id="IPR011032">
    <property type="entry name" value="GroES-like_sf"/>
</dbReference>
<dbReference type="InterPro" id="IPR036736">
    <property type="entry name" value="ACP-like_sf"/>
</dbReference>
<evidence type="ECO:0000259" key="12">
    <source>
        <dbReference type="PROSITE" id="PS52019"/>
    </source>
</evidence>
<dbReference type="InterPro" id="IPR049900">
    <property type="entry name" value="PKS_mFAS_DH"/>
</dbReference>
<feature type="region of interest" description="Disordered" evidence="9">
    <location>
        <begin position="1092"/>
        <end position="1125"/>
    </location>
</feature>
<dbReference type="InterPro" id="IPR050091">
    <property type="entry name" value="PKS_NRPS_Biosynth_Enz"/>
</dbReference>
<dbReference type="Pfam" id="PF00550">
    <property type="entry name" value="PP-binding"/>
    <property type="match status" value="2"/>
</dbReference>
<dbReference type="InterPro" id="IPR013968">
    <property type="entry name" value="PKS_KR"/>
</dbReference>
<accession>A0A7U3V130</accession>
<dbReference type="InterPro" id="IPR049552">
    <property type="entry name" value="PKS_DH_N"/>
</dbReference>
<evidence type="ECO:0000256" key="7">
    <source>
        <dbReference type="ARBA" id="ARBA00023315"/>
    </source>
</evidence>
<dbReference type="GO" id="GO:0016491">
    <property type="term" value="F:oxidoreductase activity"/>
    <property type="evidence" value="ECO:0007669"/>
    <property type="project" value="InterPro"/>
</dbReference>
<feature type="compositionally biased region" description="Low complexity" evidence="9">
    <location>
        <begin position="1176"/>
        <end position="1185"/>
    </location>
</feature>
<dbReference type="InterPro" id="IPR018201">
    <property type="entry name" value="Ketoacyl_synth_AS"/>
</dbReference>
<dbReference type="InterPro" id="IPR020843">
    <property type="entry name" value="ER"/>
</dbReference>
<keyword evidence="3" id="KW-0597">Phosphoprotein</keyword>
<keyword evidence="2" id="KW-0596">Phosphopantetheine</keyword>
<name>A0A7U3V130_9ACTN</name>
<dbReference type="Gene3D" id="3.40.50.11460">
    <property type="match status" value="1"/>
</dbReference>
<dbReference type="SUPFAM" id="SSF53901">
    <property type="entry name" value="Thiolase-like"/>
    <property type="match status" value="2"/>
</dbReference>
<dbReference type="SMART" id="SM00827">
    <property type="entry name" value="PKS_AT"/>
    <property type="match status" value="2"/>
</dbReference>
<dbReference type="GO" id="GO:0071770">
    <property type="term" value="P:DIM/DIP cell wall layer assembly"/>
    <property type="evidence" value="ECO:0007669"/>
    <property type="project" value="TreeGrafter"/>
</dbReference>
<dbReference type="PROSITE" id="PS00012">
    <property type="entry name" value="PHOSPHOPANTETHEINE"/>
    <property type="match status" value="2"/>
</dbReference>
<comment type="pathway">
    <text evidence="1">Antibiotic biosynthesis.</text>
</comment>
<dbReference type="PROSITE" id="PS00606">
    <property type="entry name" value="KS3_1"/>
    <property type="match status" value="1"/>
</dbReference>
<dbReference type="Gene3D" id="3.40.47.10">
    <property type="match status" value="2"/>
</dbReference>
<dbReference type="InterPro" id="IPR014030">
    <property type="entry name" value="Ketoacyl_synth_N"/>
</dbReference>
<dbReference type="SMART" id="SM00829">
    <property type="entry name" value="PKS_ER"/>
    <property type="match status" value="1"/>
</dbReference>
<dbReference type="Pfam" id="PF08659">
    <property type="entry name" value="KR"/>
    <property type="match status" value="1"/>
</dbReference>
<dbReference type="InterPro" id="IPR009081">
    <property type="entry name" value="PP-bd_ACP"/>
</dbReference>
<keyword evidence="7" id="KW-0012">Acyltransferase</keyword>
<dbReference type="Gene3D" id="1.10.1200.10">
    <property type="entry name" value="ACP-like"/>
    <property type="match status" value="2"/>
</dbReference>
<dbReference type="FunFam" id="3.40.50.720:FF:000209">
    <property type="entry name" value="Polyketide synthase Pks12"/>
    <property type="match status" value="1"/>
</dbReference>
<feature type="domain" description="Carrier" evidence="10">
    <location>
        <begin position="3153"/>
        <end position="3228"/>
    </location>
</feature>
<keyword evidence="4" id="KW-0808">Transferase</keyword>
<keyword evidence="6" id="KW-0511">Multifunctional enzyme</keyword>
<feature type="compositionally biased region" description="Basic and acidic residues" evidence="9">
    <location>
        <begin position="2137"/>
        <end position="2146"/>
    </location>
</feature>
<dbReference type="Gene3D" id="3.40.366.10">
    <property type="entry name" value="Malonyl-Coenzyme A Acyl Carrier Protein, domain 2"/>
    <property type="match status" value="2"/>
</dbReference>
<dbReference type="SUPFAM" id="SSF55048">
    <property type="entry name" value="Probable ACP-binding domain of malonyl-CoA ACP transacylase"/>
    <property type="match status" value="2"/>
</dbReference>
<dbReference type="InterPro" id="IPR020806">
    <property type="entry name" value="PKS_PP-bd"/>
</dbReference>
<dbReference type="PROSITE" id="PS50075">
    <property type="entry name" value="CARRIER"/>
    <property type="match status" value="2"/>
</dbReference>
<dbReference type="FunFam" id="1.10.1200.10:FF:000007">
    <property type="entry name" value="Probable polyketide synthase pks17"/>
    <property type="match status" value="1"/>
</dbReference>
<dbReference type="SMART" id="SM00825">
    <property type="entry name" value="PKS_KS"/>
    <property type="match status" value="2"/>
</dbReference>
<proteinExistence type="predicted"/>
<evidence type="ECO:0000313" key="13">
    <source>
        <dbReference type="EMBL" id="BBB02259.1"/>
    </source>
</evidence>
<evidence type="ECO:0000313" key="14">
    <source>
        <dbReference type="Proteomes" id="UP000595703"/>
    </source>
</evidence>
<dbReference type="Gene3D" id="3.40.50.720">
    <property type="entry name" value="NAD(P)-binding Rossmann-like Domain"/>
    <property type="match status" value="1"/>
</dbReference>
<dbReference type="PROSITE" id="PS52004">
    <property type="entry name" value="KS3_2"/>
    <property type="match status" value="2"/>
</dbReference>
<keyword evidence="5" id="KW-0045">Antibiotic biosynthesis</keyword>
<feature type="domain" description="Ketosynthase family 3 (KS3)" evidence="11">
    <location>
        <begin position="1123"/>
        <end position="1549"/>
    </location>
</feature>
<feature type="domain" description="Carrier" evidence="10">
    <location>
        <begin position="1012"/>
        <end position="1087"/>
    </location>
</feature>
<evidence type="ECO:0000256" key="1">
    <source>
        <dbReference type="ARBA" id="ARBA00004792"/>
    </source>
</evidence>
<dbReference type="InterPro" id="IPR042104">
    <property type="entry name" value="PKS_dehydratase_sf"/>
</dbReference>
<dbReference type="InterPro" id="IPR014043">
    <property type="entry name" value="Acyl_transferase_dom"/>
</dbReference>
<feature type="region of interest" description="C-terminal hotdog fold" evidence="8">
    <location>
        <begin position="2207"/>
        <end position="2346"/>
    </location>
</feature>
<dbReference type="Pfam" id="PF08240">
    <property type="entry name" value="ADH_N"/>
    <property type="match status" value="1"/>
</dbReference>
<dbReference type="SUPFAM" id="SSF52151">
    <property type="entry name" value="FabD/lysophospholipase-like"/>
    <property type="match status" value="2"/>
</dbReference>
<dbReference type="CDD" id="cd05195">
    <property type="entry name" value="enoyl_red"/>
    <property type="match status" value="1"/>
</dbReference>
<dbReference type="RefSeq" id="WP_202238207.1">
    <property type="nucleotide sequence ID" value="NZ_AP018365.1"/>
</dbReference>
<dbReference type="Gene3D" id="3.90.180.10">
    <property type="entry name" value="Medium-chain alcohol dehydrogenases, catalytic domain"/>
    <property type="match status" value="1"/>
</dbReference>
<feature type="domain" description="PKS/mFAS DH" evidence="12">
    <location>
        <begin position="2045"/>
        <end position="2346"/>
    </location>
</feature>
<dbReference type="SMART" id="SM01294">
    <property type="entry name" value="PKS_PP_betabranch"/>
    <property type="match status" value="1"/>
</dbReference>
<feature type="region of interest" description="Disordered" evidence="9">
    <location>
        <begin position="1"/>
        <end position="24"/>
    </location>
</feature>
<dbReference type="SUPFAM" id="SSF51735">
    <property type="entry name" value="NAD(P)-binding Rossmann-fold domains"/>
    <property type="match status" value="3"/>
</dbReference>
<protein>
    <submittedName>
        <fullName evidence="13">Putative modular polyketide synthase</fullName>
    </submittedName>
</protein>
<dbReference type="InterPro" id="IPR032821">
    <property type="entry name" value="PKS_assoc"/>
</dbReference>